<comment type="caution">
    <text evidence="1">The sequence shown here is derived from an EMBL/GenBank/DDBJ whole genome shotgun (WGS) entry which is preliminary data.</text>
</comment>
<accession>A0A4Y2J639</accession>
<reference evidence="1 2" key="1">
    <citation type="journal article" date="2019" name="Sci. Rep.">
        <title>Orb-weaving spider Araneus ventricosus genome elucidates the spidroin gene catalogue.</title>
        <authorList>
            <person name="Kono N."/>
            <person name="Nakamura H."/>
            <person name="Ohtoshi R."/>
            <person name="Moran D.A.P."/>
            <person name="Shinohara A."/>
            <person name="Yoshida Y."/>
            <person name="Fujiwara M."/>
            <person name="Mori M."/>
            <person name="Tomita M."/>
            <person name="Arakawa K."/>
        </authorList>
    </citation>
    <scope>NUCLEOTIDE SEQUENCE [LARGE SCALE GENOMIC DNA]</scope>
</reference>
<dbReference type="Proteomes" id="UP000499080">
    <property type="component" value="Unassembled WGS sequence"/>
</dbReference>
<proteinExistence type="predicted"/>
<protein>
    <submittedName>
        <fullName evidence="1">Uncharacterized protein</fullName>
    </submittedName>
</protein>
<keyword evidence="2" id="KW-1185">Reference proteome</keyword>
<gene>
    <name evidence="1" type="ORF">AVEN_209422_1</name>
</gene>
<name>A0A4Y2J639_ARAVE</name>
<evidence type="ECO:0000313" key="2">
    <source>
        <dbReference type="Proteomes" id="UP000499080"/>
    </source>
</evidence>
<evidence type="ECO:0000313" key="1">
    <source>
        <dbReference type="EMBL" id="GBM85414.1"/>
    </source>
</evidence>
<organism evidence="1 2">
    <name type="scientific">Araneus ventricosus</name>
    <name type="common">Orbweaver spider</name>
    <name type="synonym">Epeira ventricosa</name>
    <dbReference type="NCBI Taxonomy" id="182803"/>
    <lineage>
        <taxon>Eukaryota</taxon>
        <taxon>Metazoa</taxon>
        <taxon>Ecdysozoa</taxon>
        <taxon>Arthropoda</taxon>
        <taxon>Chelicerata</taxon>
        <taxon>Arachnida</taxon>
        <taxon>Araneae</taxon>
        <taxon>Araneomorphae</taxon>
        <taxon>Entelegynae</taxon>
        <taxon>Araneoidea</taxon>
        <taxon>Araneidae</taxon>
        <taxon>Araneus</taxon>
    </lineage>
</organism>
<dbReference type="EMBL" id="BGPR01003232">
    <property type="protein sequence ID" value="GBM85414.1"/>
    <property type="molecule type" value="Genomic_DNA"/>
</dbReference>
<sequence length="111" mass="12706">MSITATVAKSSSIRKKSGSHRFKSIYARFQLNYLLGRGDCGPLRPAFAHPRHWCCHILEIRTLKHDYDAIEWMNLPDLRDKGEKTVQVNNPNDLSSPIYQVMRTASSDENC</sequence>
<dbReference type="AlphaFoldDB" id="A0A4Y2J639"/>